<dbReference type="AlphaFoldDB" id="A0A098S0F2"/>
<evidence type="ECO:0000313" key="2">
    <source>
        <dbReference type="Proteomes" id="UP000029736"/>
    </source>
</evidence>
<keyword evidence="2" id="KW-1185">Reference proteome</keyword>
<organism evidence="1 2">
    <name type="scientific">Phaeodactylibacter xiamenensis</name>
    <dbReference type="NCBI Taxonomy" id="1524460"/>
    <lineage>
        <taxon>Bacteria</taxon>
        <taxon>Pseudomonadati</taxon>
        <taxon>Bacteroidota</taxon>
        <taxon>Saprospiria</taxon>
        <taxon>Saprospirales</taxon>
        <taxon>Haliscomenobacteraceae</taxon>
        <taxon>Phaeodactylibacter</taxon>
    </lineage>
</organism>
<sequence length="295" mass="33083">MIPGHVPRVLTYSGSPYRTLEEFFLKHRPPEQVFLINAARNSTIVGEKGTRLTFPAHSLSTTTGHRIDGQIQVRLTEISSPLEHLLAARPTASEDRVVDAVSQVQFNIFKDGAPLQLSEPVMMEIPVSPHSVHPPGSAKLFARSLPTIRSVKSNTLLDWRPVKTQVEVRKVGNRRYFGFAVQRCSWYQCGHFYARRDAKVMVTAKIIANTDSFESQEAFLWLDGSNVITKLYSSDRHFSGLNIPRRASGQVIAYGMSKGQMHFGAARLKKAADKLLNVYMRPMAEAEIIEAIQHL</sequence>
<name>A0A098S0F2_9BACT</name>
<dbReference type="Proteomes" id="UP000029736">
    <property type="component" value="Unassembled WGS sequence"/>
</dbReference>
<gene>
    <name evidence="1" type="ORF">IX84_27575</name>
</gene>
<proteinExistence type="predicted"/>
<evidence type="ECO:0000313" key="1">
    <source>
        <dbReference type="EMBL" id="KGE85283.1"/>
    </source>
</evidence>
<protein>
    <submittedName>
        <fullName evidence="1">Uncharacterized protein</fullName>
    </submittedName>
</protein>
<comment type="caution">
    <text evidence="1">The sequence shown here is derived from an EMBL/GenBank/DDBJ whole genome shotgun (WGS) entry which is preliminary data.</text>
</comment>
<reference evidence="1 2" key="1">
    <citation type="journal article" date="2014" name="Int. J. Syst. Evol. Microbiol.">
        <title>Phaeodactylibacter xiamenensis gen. nov., sp. nov., a member of the family Saprospiraceae isolated from the marine alga Phaeodactylum tricornutum.</title>
        <authorList>
            <person name="Chen Z.Jr."/>
            <person name="Lei X."/>
            <person name="Lai Q."/>
            <person name="Li Y."/>
            <person name="Zhang B."/>
            <person name="Zhang J."/>
            <person name="Zhang H."/>
            <person name="Yang L."/>
            <person name="Zheng W."/>
            <person name="Tian Y."/>
            <person name="Yu Z."/>
            <person name="Xu H.Jr."/>
            <person name="Zheng T."/>
        </authorList>
    </citation>
    <scope>NUCLEOTIDE SEQUENCE [LARGE SCALE GENOMIC DNA]</scope>
    <source>
        <strain evidence="1 2">KD52</strain>
    </source>
</reference>
<accession>A0A098S0F2</accession>
<dbReference type="EMBL" id="JPOS01000090">
    <property type="protein sequence ID" value="KGE85283.1"/>
    <property type="molecule type" value="Genomic_DNA"/>
</dbReference>
<dbReference type="STRING" id="1524460.IX84_27575"/>